<dbReference type="InterPro" id="IPR027417">
    <property type="entry name" value="P-loop_NTPase"/>
</dbReference>
<dbReference type="InterPro" id="IPR006935">
    <property type="entry name" value="Helicase/UvrB_N"/>
</dbReference>
<organism evidence="2 3">
    <name type="scientific">Hallella mizrahii</name>
    <dbReference type="NCBI Taxonomy" id="2606637"/>
    <lineage>
        <taxon>Bacteria</taxon>
        <taxon>Pseudomonadati</taxon>
        <taxon>Bacteroidota</taxon>
        <taxon>Bacteroidia</taxon>
        <taxon>Bacteroidales</taxon>
        <taxon>Prevotellaceae</taxon>
        <taxon>Hallella</taxon>
    </lineage>
</organism>
<name>A0A7K0KEI4_9BACT</name>
<evidence type="ECO:0000313" key="2">
    <source>
        <dbReference type="EMBL" id="MST84268.1"/>
    </source>
</evidence>
<dbReference type="GO" id="GO:0003677">
    <property type="term" value="F:DNA binding"/>
    <property type="evidence" value="ECO:0007669"/>
    <property type="project" value="InterPro"/>
</dbReference>
<feature type="domain" description="Helicase/UvrB N-terminal" evidence="1">
    <location>
        <begin position="138"/>
        <end position="342"/>
    </location>
</feature>
<dbReference type="GO" id="GO:0005524">
    <property type="term" value="F:ATP binding"/>
    <property type="evidence" value="ECO:0007669"/>
    <property type="project" value="InterPro"/>
</dbReference>
<keyword evidence="2" id="KW-0255">Endonuclease</keyword>
<proteinExistence type="predicted"/>
<keyword evidence="2" id="KW-0378">Hydrolase</keyword>
<comment type="caution">
    <text evidence="2">The sequence shown here is derived from an EMBL/GenBank/DDBJ whole genome shotgun (WGS) entry which is preliminary data.</text>
</comment>
<dbReference type="Pfam" id="PF04851">
    <property type="entry name" value="ResIII"/>
    <property type="match status" value="1"/>
</dbReference>
<evidence type="ECO:0000313" key="3">
    <source>
        <dbReference type="Proteomes" id="UP000438914"/>
    </source>
</evidence>
<dbReference type="EMBL" id="VUNG01000011">
    <property type="protein sequence ID" value="MST84268.1"/>
    <property type="molecule type" value="Genomic_DNA"/>
</dbReference>
<dbReference type="GO" id="GO:0004519">
    <property type="term" value="F:endonuclease activity"/>
    <property type="evidence" value="ECO:0007669"/>
    <property type="project" value="UniProtKB-KW"/>
</dbReference>
<keyword evidence="3" id="KW-1185">Reference proteome</keyword>
<dbReference type="SUPFAM" id="SSF52540">
    <property type="entry name" value="P-loop containing nucleoside triphosphate hydrolases"/>
    <property type="match status" value="1"/>
</dbReference>
<sequence>MFYKLIEKKRDLWLASDECTVKSLIHYIEHRGMMRDAQIEAIKTYLYLKIACQNKPLWQLFVEGKFNDTNVGEEELTDTTRQVFATTPAAVALFQYSRLRDKKGKQLSPGLEKLIRHHAAEIDYEAAFKKIFYGVSYTDYVFSLPMGAGKTFLMAAFICLDLHFARNEENNPAFAHNFMILAPSGLKSSIVPSLKHIQEFDPSWVIPEPSATEVARLIKFEVLDEQKSAGKSNKVKNPNAQKINNHQPLDDLMGLVAITNAEKVILDRLTDDKDPTLFSKEELKKIEQANELRNIIGRLPHLSIFIDEVHHAADGEIKLRQVVNKWTANQTFNAVLGFSGTPYLEKTEAMTLFGDFAIRNTDLSNVVYYYPLIEGVGNFLKVPEVKFTDNDRAVIIDNGVREFLDKYRHTTYANGTCAKLAIYCSQIETLEEDIYPQVAEIVADYGMNPTDVILKYHGGNKQYPQAEGAAAAFASLDTSLSHIKIILLVQIGKEGWDCKSLTGVILPQKGACPTNMVLQTSCRCLRQVVRHEHETALIWLNAFNAEKLNRQLLQQQNITLQEFGNKPKPDVPLIDRYSRMEKLRVPDIDFYQLKVSYETLVIDDATHPAERLSDERLLVSRPVSLIHRQDLEGRLLDTYEQEDETIHRVTYHWWLQRIAKESFGTLSVAMLRTCDEQLKRIFSKTTKLKDGYTVEDTAYDQARIRSLIRQAFAPIRDFRVREELLPCQASLLKIEKLTSPVEDSEKFYPPQQDVHDIIDLDQRPPQKEISEKEKDMLEKLRLKGFDVSKILPQEDPHPERTQTYHYLPYRFDSNLERDFLTKELLPIIHDQQLEAYFNGDETLTQFVINCYQQKGGTWRYAGRYVPDFLLLSRKADGSIDRVVIIETKGEGFAAKFADRLRFMQTEFIRQNNEKFGYRRFDFLYLEDTLTAEQRRQKTLQKINDFFNNPTSK</sequence>
<dbReference type="GO" id="GO:0016787">
    <property type="term" value="F:hydrolase activity"/>
    <property type="evidence" value="ECO:0007669"/>
    <property type="project" value="InterPro"/>
</dbReference>
<dbReference type="RefSeq" id="WP_154533851.1">
    <property type="nucleotide sequence ID" value="NZ_VUNG01000011.1"/>
</dbReference>
<dbReference type="AlphaFoldDB" id="A0A7K0KEI4"/>
<gene>
    <name evidence="2" type="ORF">FYJ73_06240</name>
</gene>
<dbReference type="Proteomes" id="UP000438914">
    <property type="component" value="Unassembled WGS sequence"/>
</dbReference>
<protein>
    <submittedName>
        <fullName evidence="2">Restriction endonuclease subunit R</fullName>
    </submittedName>
</protein>
<evidence type="ECO:0000259" key="1">
    <source>
        <dbReference type="Pfam" id="PF04851"/>
    </source>
</evidence>
<accession>A0A7K0KEI4</accession>
<keyword evidence="2" id="KW-0540">Nuclease</keyword>
<dbReference type="Gene3D" id="3.40.50.300">
    <property type="entry name" value="P-loop containing nucleotide triphosphate hydrolases"/>
    <property type="match status" value="2"/>
</dbReference>
<reference evidence="2 3" key="1">
    <citation type="submission" date="2019-08" db="EMBL/GenBank/DDBJ databases">
        <title>In-depth cultivation of the pig gut microbiome towards novel bacterial diversity and tailored functional studies.</title>
        <authorList>
            <person name="Wylensek D."/>
            <person name="Hitch T.C.A."/>
            <person name="Clavel T."/>
        </authorList>
    </citation>
    <scope>NUCLEOTIDE SEQUENCE [LARGE SCALE GENOMIC DNA]</scope>
    <source>
        <strain evidence="2 3">LKV-178-WT-2A</strain>
    </source>
</reference>